<keyword evidence="3 5" id="KW-0694">RNA-binding</keyword>
<dbReference type="InterPro" id="IPR012677">
    <property type="entry name" value="Nucleotide-bd_a/b_plait_sf"/>
</dbReference>
<dbReference type="SMART" id="SM00360">
    <property type="entry name" value="RRM"/>
    <property type="match status" value="2"/>
</dbReference>
<dbReference type="FunFam" id="3.30.70.330:FF:000205">
    <property type="entry name" value="Sex lethal, isoform B"/>
    <property type="match status" value="1"/>
</dbReference>
<proteinExistence type="evidence at transcript level"/>
<dbReference type="InterPro" id="IPR002343">
    <property type="entry name" value="Hud_Sxl_RNA"/>
</dbReference>
<dbReference type="SUPFAM" id="SSF54928">
    <property type="entry name" value="RNA-binding domain, RBD"/>
    <property type="match status" value="1"/>
</dbReference>
<dbReference type="GO" id="GO:0010629">
    <property type="term" value="P:negative regulation of gene expression"/>
    <property type="evidence" value="ECO:0007669"/>
    <property type="project" value="UniProtKB-ARBA"/>
</dbReference>
<dbReference type="InterPro" id="IPR035979">
    <property type="entry name" value="RBD_domain_sf"/>
</dbReference>
<name>U3R9D6_MAYDE</name>
<dbReference type="GO" id="GO:0050686">
    <property type="term" value="P:negative regulation of mRNA processing"/>
    <property type="evidence" value="ECO:0007669"/>
    <property type="project" value="UniProtKB-ARBA"/>
</dbReference>
<protein>
    <submittedName>
        <fullName evidence="7">SXL-3</fullName>
    </submittedName>
</protein>
<reference evidence="7" key="1">
    <citation type="submission" date="2013-05" db="EMBL/GenBank/DDBJ databases">
        <title>Homologues of Drosophila Sex Determination Genes in the Hessian Fly (Mayetiola destructor).</title>
        <authorList>
            <person name="Zhao C."/>
            <person name="Shukle R.H."/>
            <person name="Richards S."/>
            <person name="Stuart J.J."/>
        </authorList>
    </citation>
    <scope>NUCLEOTIDE SEQUENCE</scope>
</reference>
<dbReference type="Gene3D" id="3.30.70.330">
    <property type="match status" value="2"/>
</dbReference>
<dbReference type="InterPro" id="IPR052462">
    <property type="entry name" value="SLIRP/GR-RBP-like"/>
</dbReference>
<evidence type="ECO:0000256" key="3">
    <source>
        <dbReference type="ARBA" id="ARBA00022884"/>
    </source>
</evidence>
<evidence type="ECO:0000313" key="7">
    <source>
        <dbReference type="EMBL" id="AGW99164.1"/>
    </source>
</evidence>
<organism evidence="7">
    <name type="scientific">Mayetiola destructor</name>
    <name type="common">Hessian fly</name>
    <dbReference type="NCBI Taxonomy" id="39758"/>
    <lineage>
        <taxon>Eukaryota</taxon>
        <taxon>Metazoa</taxon>
        <taxon>Ecdysozoa</taxon>
        <taxon>Arthropoda</taxon>
        <taxon>Hexapoda</taxon>
        <taxon>Insecta</taxon>
        <taxon>Pterygota</taxon>
        <taxon>Neoptera</taxon>
        <taxon>Endopterygota</taxon>
        <taxon>Diptera</taxon>
        <taxon>Nematocera</taxon>
        <taxon>Sciaroidea</taxon>
        <taxon>Cecidomyiidae</taxon>
        <taxon>Mayetiola</taxon>
    </lineage>
</organism>
<evidence type="ECO:0000256" key="1">
    <source>
        <dbReference type="ARBA" id="ARBA00004123"/>
    </source>
</evidence>
<dbReference type="EMBL" id="KF176549">
    <property type="protein sequence ID" value="AGW99164.1"/>
    <property type="molecule type" value="mRNA"/>
</dbReference>
<dbReference type="GO" id="GO:0005737">
    <property type="term" value="C:cytoplasm"/>
    <property type="evidence" value="ECO:0007669"/>
    <property type="project" value="UniProtKB-ARBA"/>
</dbReference>
<dbReference type="Pfam" id="PF00076">
    <property type="entry name" value="RRM_1"/>
    <property type="match status" value="2"/>
</dbReference>
<evidence type="ECO:0000256" key="2">
    <source>
        <dbReference type="ARBA" id="ARBA00022737"/>
    </source>
</evidence>
<keyword evidence="4" id="KW-0539">Nucleus</keyword>
<dbReference type="InterPro" id="IPR000504">
    <property type="entry name" value="RRM_dom"/>
</dbReference>
<accession>U3R9D6</accession>
<feature type="domain" description="RRM" evidence="6">
    <location>
        <begin position="184"/>
        <end position="264"/>
    </location>
</feature>
<feature type="domain" description="RRM" evidence="6">
    <location>
        <begin position="98"/>
        <end position="176"/>
    </location>
</feature>
<dbReference type="PRINTS" id="PR00961">
    <property type="entry name" value="HUDSXLRNA"/>
</dbReference>
<dbReference type="AlphaFoldDB" id="U3R9D6"/>
<dbReference type="GO" id="GO:0003729">
    <property type="term" value="F:mRNA binding"/>
    <property type="evidence" value="ECO:0007669"/>
    <property type="project" value="UniProtKB-ARBA"/>
</dbReference>
<dbReference type="PROSITE" id="PS50102">
    <property type="entry name" value="RRM"/>
    <property type="match status" value="2"/>
</dbReference>
<evidence type="ECO:0000256" key="4">
    <source>
        <dbReference type="ARBA" id="ARBA00023242"/>
    </source>
</evidence>
<dbReference type="GO" id="GO:0008266">
    <property type="term" value="F:poly(U) RNA binding"/>
    <property type="evidence" value="ECO:0007669"/>
    <property type="project" value="UniProtKB-ARBA"/>
</dbReference>
<evidence type="ECO:0000256" key="5">
    <source>
        <dbReference type="PROSITE-ProRule" id="PRU00176"/>
    </source>
</evidence>
<dbReference type="PANTHER" id="PTHR48027">
    <property type="entry name" value="HETEROGENEOUS NUCLEAR RIBONUCLEOPROTEIN 87F-RELATED"/>
    <property type="match status" value="1"/>
</dbReference>
<keyword evidence="2" id="KW-0677">Repeat</keyword>
<dbReference type="GO" id="GO:0005634">
    <property type="term" value="C:nucleus"/>
    <property type="evidence" value="ECO:0007669"/>
    <property type="project" value="UniProtKB-SubCell"/>
</dbReference>
<dbReference type="FunFam" id="3.30.70.330:FF:000383">
    <property type="entry name" value="Sex lethal, isoform D"/>
    <property type="match status" value="1"/>
</dbReference>
<evidence type="ECO:0000259" key="6">
    <source>
        <dbReference type="PROSITE" id="PS50102"/>
    </source>
</evidence>
<sequence length="317" mass="35934">MFVDKYSSGRMWGMSHSMPTGMSHFAEPITSSVSFPYQSSITTDCELSPYYQDTDFSSQYLSRHRFDLPSSSSLFGHGAYMSSSSSNSLAMGANNAGTNLIVNYMPQDMTDRELYSLFRHSGPIESCRVMRDFKTNYSFGYGFVNFVSEEGAQQAIKTLNGITLRNKRLKVSYARPSSDDIKETNLYVTNLPRTITEEQIDIIFGKYGNIVQKNILKDKMSGKPRGVAFVRFNKREEAQEAISALNNVIPEGGSQPLTVRIAEEHGKQKATLFYPQTMPMNMMNNHMNFNQTPSNNVMRGGGYDSVYSRRKNYHYLY</sequence>
<dbReference type="GO" id="GO:1990904">
    <property type="term" value="C:ribonucleoprotein complex"/>
    <property type="evidence" value="ECO:0007669"/>
    <property type="project" value="InterPro"/>
</dbReference>
<comment type="subcellular location">
    <subcellularLocation>
        <location evidence="1">Nucleus</location>
    </subcellularLocation>
</comment>
<dbReference type="GO" id="GO:0009967">
    <property type="term" value="P:positive regulation of signal transduction"/>
    <property type="evidence" value="ECO:0007669"/>
    <property type="project" value="UniProtKB-ARBA"/>
</dbReference>